<comment type="caution">
    <text evidence="3">The sequence shown here is derived from an EMBL/GenBank/DDBJ whole genome shotgun (WGS) entry which is preliminary data.</text>
</comment>
<evidence type="ECO:0000313" key="3">
    <source>
        <dbReference type="EMBL" id="OHB08471.1"/>
    </source>
</evidence>
<gene>
    <name evidence="3" type="ORF">A3I86_00240</name>
</gene>
<dbReference type="Proteomes" id="UP000177096">
    <property type="component" value="Unassembled WGS sequence"/>
</dbReference>
<accession>A0A1G2UGA7</accession>
<evidence type="ECO:0000259" key="2">
    <source>
        <dbReference type="Pfam" id="PF00156"/>
    </source>
</evidence>
<reference evidence="3 4" key="1">
    <citation type="journal article" date="2016" name="Nat. Commun.">
        <title>Thousands of microbial genomes shed light on interconnected biogeochemical processes in an aquifer system.</title>
        <authorList>
            <person name="Anantharaman K."/>
            <person name="Brown C.T."/>
            <person name="Hug L.A."/>
            <person name="Sharon I."/>
            <person name="Castelle C.J."/>
            <person name="Probst A.J."/>
            <person name="Thomas B.C."/>
            <person name="Singh A."/>
            <person name="Wilkins M.J."/>
            <person name="Karaoz U."/>
            <person name="Brodie E.L."/>
            <person name="Williams K.H."/>
            <person name="Hubbard S.S."/>
            <person name="Banfield J.F."/>
        </authorList>
    </citation>
    <scope>NUCLEOTIDE SEQUENCE [LARGE SCALE GENOMIC DNA]</scope>
</reference>
<comment type="similarity">
    <text evidence="1">Belongs to the ComF/GntX family.</text>
</comment>
<dbReference type="EMBL" id="MHWM01000025">
    <property type="protein sequence ID" value="OHB08471.1"/>
    <property type="molecule type" value="Genomic_DNA"/>
</dbReference>
<protein>
    <recommendedName>
        <fullName evidence="2">Phosphoribosyltransferase domain-containing protein</fullName>
    </recommendedName>
</protein>
<dbReference type="InterPro" id="IPR029057">
    <property type="entry name" value="PRTase-like"/>
</dbReference>
<evidence type="ECO:0000256" key="1">
    <source>
        <dbReference type="ARBA" id="ARBA00008007"/>
    </source>
</evidence>
<dbReference type="Gene3D" id="3.40.50.2020">
    <property type="match status" value="1"/>
</dbReference>
<feature type="domain" description="Phosphoribosyltransferase" evidence="2">
    <location>
        <begin position="161"/>
        <end position="225"/>
    </location>
</feature>
<dbReference type="Pfam" id="PF00156">
    <property type="entry name" value="Pribosyltran"/>
    <property type="match status" value="1"/>
</dbReference>
<proteinExistence type="inferred from homology"/>
<dbReference type="InterPro" id="IPR051910">
    <property type="entry name" value="ComF/GntX_DNA_util-trans"/>
</dbReference>
<dbReference type="CDD" id="cd06223">
    <property type="entry name" value="PRTases_typeI"/>
    <property type="match status" value="1"/>
</dbReference>
<sequence>MFYNTIIFIMHFISNIKNLCTDFLFPKSQKILEIEAFSASQLLDILPPAESIKSEKIIALFDYRNPLVKDIIWELKYNGNVKIASLLGEIIYDVIKQELADLTLFDKWSKPLLIPVPISDKRRFERGWNQSEILCQQIIKHDSEKILKYVPRQLIKNRHTESQTKTISRNERLKNLTHSMEVLDTTTIKDEGVIIIDDVTTTGSTLAEARCALNKVGIRKILCISVAH</sequence>
<name>A0A1G2UGA7_9BACT</name>
<organism evidence="3 4">
    <name type="scientific">Candidatus Zambryskibacteria bacterium RIFCSPLOWO2_02_FULL_39_14</name>
    <dbReference type="NCBI Taxonomy" id="1802769"/>
    <lineage>
        <taxon>Bacteria</taxon>
        <taxon>Candidatus Zambryskiibacteriota</taxon>
    </lineage>
</organism>
<dbReference type="AlphaFoldDB" id="A0A1G2UGA7"/>
<dbReference type="PANTHER" id="PTHR47505">
    <property type="entry name" value="DNA UTILIZATION PROTEIN YHGH"/>
    <property type="match status" value="1"/>
</dbReference>
<dbReference type="SUPFAM" id="SSF53271">
    <property type="entry name" value="PRTase-like"/>
    <property type="match status" value="1"/>
</dbReference>
<dbReference type="InterPro" id="IPR000836">
    <property type="entry name" value="PRTase_dom"/>
</dbReference>
<evidence type="ECO:0000313" key="4">
    <source>
        <dbReference type="Proteomes" id="UP000177096"/>
    </source>
</evidence>
<dbReference type="PANTHER" id="PTHR47505:SF1">
    <property type="entry name" value="DNA UTILIZATION PROTEIN YHGH"/>
    <property type="match status" value="1"/>
</dbReference>